<comment type="caution">
    <text evidence="1">The sequence shown here is derived from an EMBL/GenBank/DDBJ whole genome shotgun (WGS) entry which is preliminary data.</text>
</comment>
<evidence type="ECO:0000313" key="2">
    <source>
        <dbReference type="Proteomes" id="UP001595912"/>
    </source>
</evidence>
<reference evidence="2" key="1">
    <citation type="journal article" date="2019" name="Int. J. Syst. Evol. Microbiol.">
        <title>The Global Catalogue of Microorganisms (GCM) 10K type strain sequencing project: providing services to taxonomists for standard genome sequencing and annotation.</title>
        <authorList>
            <consortium name="The Broad Institute Genomics Platform"/>
            <consortium name="The Broad Institute Genome Sequencing Center for Infectious Disease"/>
            <person name="Wu L."/>
            <person name="Ma J."/>
        </authorList>
    </citation>
    <scope>NUCLEOTIDE SEQUENCE [LARGE SCALE GENOMIC DNA]</scope>
    <source>
        <strain evidence="2">CGMCC 4.7152</strain>
    </source>
</reference>
<dbReference type="InterPro" id="IPR045948">
    <property type="entry name" value="DUF6368"/>
</dbReference>
<keyword evidence="2" id="KW-1185">Reference proteome</keyword>
<proteinExistence type="predicted"/>
<evidence type="ECO:0000313" key="1">
    <source>
        <dbReference type="EMBL" id="MFC5008422.1"/>
    </source>
</evidence>
<organism evidence="1 2">
    <name type="scientific">Dactylosporangium cerinum</name>
    <dbReference type="NCBI Taxonomy" id="1434730"/>
    <lineage>
        <taxon>Bacteria</taxon>
        <taxon>Bacillati</taxon>
        <taxon>Actinomycetota</taxon>
        <taxon>Actinomycetes</taxon>
        <taxon>Micromonosporales</taxon>
        <taxon>Micromonosporaceae</taxon>
        <taxon>Dactylosporangium</taxon>
    </lineage>
</organism>
<protein>
    <submittedName>
        <fullName evidence="1">DUF6368 family protein</fullName>
    </submittedName>
</protein>
<dbReference type="RefSeq" id="WP_380129123.1">
    <property type="nucleotide sequence ID" value="NZ_JBHSIU010000131.1"/>
</dbReference>
<gene>
    <name evidence="1" type="ORF">ACFPIJ_62760</name>
</gene>
<dbReference type="Proteomes" id="UP001595912">
    <property type="component" value="Unassembled WGS sequence"/>
</dbReference>
<dbReference type="EMBL" id="JBHSIU010000131">
    <property type="protein sequence ID" value="MFC5008422.1"/>
    <property type="molecule type" value="Genomic_DNA"/>
</dbReference>
<accession>A0ABV9WJD9</accession>
<name>A0ABV9WJD9_9ACTN</name>
<sequence length="198" mass="21253">MTGPSAAVLLPDPWTASDVKLFRAWLAEMLTNDIDDWWLLREPSEVGWQTASLATGPMLVEPGAWDPEDPDEAVRLASAVGFLPGAEVVLASATNGVDDHRFLAHLAVALARRHRGLIDLTGPLPVPPPAGVNALEAVDSGAGIEQWWATSRDTLAALGGAWHEIPYVTAGGTTAIYHVVDADLLTAWLAHPRFRMVR</sequence>
<dbReference type="Pfam" id="PF19895">
    <property type="entry name" value="DUF6368"/>
    <property type="match status" value="1"/>
</dbReference>